<gene>
    <name evidence="1" type="ORF">A3J05_01655</name>
</gene>
<comment type="caution">
    <text evidence="1">The sequence shown here is derived from an EMBL/GenBank/DDBJ whole genome shotgun (WGS) entry which is preliminary data.</text>
</comment>
<evidence type="ECO:0000313" key="2">
    <source>
        <dbReference type="Proteomes" id="UP000177235"/>
    </source>
</evidence>
<evidence type="ECO:0000313" key="1">
    <source>
        <dbReference type="EMBL" id="OGE98832.1"/>
    </source>
</evidence>
<organism evidence="1 2">
    <name type="scientific">Candidatus Doudnabacteria bacterium RIFCSPLOWO2_02_FULL_48_13</name>
    <dbReference type="NCBI Taxonomy" id="1817845"/>
    <lineage>
        <taxon>Bacteria</taxon>
        <taxon>Candidatus Doudnaibacteriota</taxon>
    </lineage>
</organism>
<dbReference type="Proteomes" id="UP000177235">
    <property type="component" value="Unassembled WGS sequence"/>
</dbReference>
<name>A0A1F5QAA6_9BACT</name>
<reference evidence="1 2" key="1">
    <citation type="journal article" date="2016" name="Nat. Commun.">
        <title>Thousands of microbial genomes shed light on interconnected biogeochemical processes in an aquifer system.</title>
        <authorList>
            <person name="Anantharaman K."/>
            <person name="Brown C.T."/>
            <person name="Hug L.A."/>
            <person name="Sharon I."/>
            <person name="Castelle C.J."/>
            <person name="Probst A.J."/>
            <person name="Thomas B.C."/>
            <person name="Singh A."/>
            <person name="Wilkins M.J."/>
            <person name="Karaoz U."/>
            <person name="Brodie E.L."/>
            <person name="Williams K.H."/>
            <person name="Hubbard S.S."/>
            <person name="Banfield J.F."/>
        </authorList>
    </citation>
    <scope>NUCLEOTIDE SEQUENCE [LARGE SCALE GENOMIC DNA]</scope>
</reference>
<accession>A0A1F5QAA6</accession>
<dbReference type="AlphaFoldDB" id="A0A1F5QAA6"/>
<sequence length="89" mass="10400">MYDPRTNSGIGWHDLTAEQKIKHLVDENTWLAGMLSARMGKETTHEQNVKIARRFVREHYHELWEAVHRDRACNTWPANGSLEAMIADR</sequence>
<dbReference type="EMBL" id="MFFF01000026">
    <property type="protein sequence ID" value="OGE98832.1"/>
    <property type="molecule type" value="Genomic_DNA"/>
</dbReference>
<proteinExistence type="predicted"/>
<protein>
    <submittedName>
        <fullName evidence="1">Uncharacterized protein</fullName>
    </submittedName>
</protein>